<organism evidence="2 3">
    <name type="scientific">Daejeonella rubra</name>
    <dbReference type="NCBI Taxonomy" id="990371"/>
    <lineage>
        <taxon>Bacteria</taxon>
        <taxon>Pseudomonadati</taxon>
        <taxon>Bacteroidota</taxon>
        <taxon>Sphingobacteriia</taxon>
        <taxon>Sphingobacteriales</taxon>
        <taxon>Sphingobacteriaceae</taxon>
        <taxon>Daejeonella</taxon>
    </lineage>
</organism>
<gene>
    <name evidence="2" type="ORF">SAMN05421813_106174</name>
</gene>
<dbReference type="PROSITE" id="PS00879">
    <property type="entry name" value="ODR_DC_2_2"/>
    <property type="match status" value="1"/>
</dbReference>
<dbReference type="InterPro" id="IPR016181">
    <property type="entry name" value="Acyl_CoA_acyltransferase"/>
</dbReference>
<name>A0A1G9QS08_9SPHI</name>
<dbReference type="STRING" id="990371.SAMN05421813_106174"/>
<dbReference type="InterPro" id="IPR022657">
    <property type="entry name" value="De-COase2_CS"/>
</dbReference>
<dbReference type="InterPro" id="IPR050644">
    <property type="entry name" value="PG_Glycine_Bridge_Synth"/>
</dbReference>
<evidence type="ECO:0000259" key="1">
    <source>
        <dbReference type="Pfam" id="PF13480"/>
    </source>
</evidence>
<dbReference type="Gene3D" id="3.40.630.30">
    <property type="match status" value="1"/>
</dbReference>
<keyword evidence="3" id="KW-1185">Reference proteome</keyword>
<dbReference type="RefSeq" id="WP_090702265.1">
    <property type="nucleotide sequence ID" value="NZ_FNHH01000006.1"/>
</dbReference>
<dbReference type="PANTHER" id="PTHR36174">
    <property type="entry name" value="LIPID II:GLYCINE GLYCYLTRANSFERASE"/>
    <property type="match status" value="1"/>
</dbReference>
<dbReference type="SUPFAM" id="SSF55729">
    <property type="entry name" value="Acyl-CoA N-acyltransferases (Nat)"/>
    <property type="match status" value="1"/>
</dbReference>
<protein>
    <submittedName>
        <fullName evidence="2">Acetyltransferase (GNAT) domain-containing protein</fullName>
    </submittedName>
</protein>
<sequence>MINEITIHQEREWKQIVLKSLDYDSYHTWQYHNLTKDGNPVLLVYYEGDDFIALPLLKRNIPNSELFDMTSVYGYTGPLSNLKFDALPLQMKENFKRELIIYFKINKIVSVFSRLNPFLAQLPLMGTFQGVHDNGNGVVIDLHQSLEAQRSKYESTLLKQIRKVKKLGFSVQDSKNPEAIKEFADIYTENMKRVGATDYYMFTEEYFKNFLNSMDFHSKLIMVYHEGNAVCGGIVLFTQKIIQSHLSATRTSYLKFSPAKLLTDEISQLGRQLGMRYFNLGGGLGFNKDSLFDFKSSFSDIYYDYKTWRYISDPENYLRLILKANIDPDNAVDFFPLYRYPNNNKNEVEVKVLTNSYS</sequence>
<dbReference type="OrthoDB" id="9785911at2"/>
<dbReference type="AlphaFoldDB" id="A0A1G9QS08"/>
<dbReference type="Proteomes" id="UP000199226">
    <property type="component" value="Unassembled WGS sequence"/>
</dbReference>
<accession>A0A1G9QS08</accession>
<feature type="domain" description="BioF2-like acetyltransferase" evidence="1">
    <location>
        <begin position="152"/>
        <end position="283"/>
    </location>
</feature>
<dbReference type="GO" id="GO:0016740">
    <property type="term" value="F:transferase activity"/>
    <property type="evidence" value="ECO:0007669"/>
    <property type="project" value="UniProtKB-KW"/>
</dbReference>
<evidence type="ECO:0000313" key="3">
    <source>
        <dbReference type="Proteomes" id="UP000199226"/>
    </source>
</evidence>
<dbReference type="EMBL" id="FNHH01000006">
    <property type="protein sequence ID" value="SDM13776.1"/>
    <property type="molecule type" value="Genomic_DNA"/>
</dbReference>
<dbReference type="Pfam" id="PF13480">
    <property type="entry name" value="Acetyltransf_6"/>
    <property type="match status" value="1"/>
</dbReference>
<evidence type="ECO:0000313" key="2">
    <source>
        <dbReference type="EMBL" id="SDM13776.1"/>
    </source>
</evidence>
<reference evidence="3" key="1">
    <citation type="submission" date="2016-10" db="EMBL/GenBank/DDBJ databases">
        <authorList>
            <person name="Varghese N."/>
            <person name="Submissions S."/>
        </authorList>
    </citation>
    <scope>NUCLEOTIDE SEQUENCE [LARGE SCALE GENOMIC DNA]</scope>
    <source>
        <strain evidence="3">DSM 24536</strain>
    </source>
</reference>
<dbReference type="PANTHER" id="PTHR36174:SF1">
    <property type="entry name" value="LIPID II:GLYCINE GLYCYLTRANSFERASE"/>
    <property type="match status" value="1"/>
</dbReference>
<proteinExistence type="predicted"/>
<dbReference type="InterPro" id="IPR038740">
    <property type="entry name" value="BioF2-like_GNAT_dom"/>
</dbReference>
<keyword evidence="2" id="KW-0808">Transferase</keyword>